<evidence type="ECO:0000313" key="1">
    <source>
        <dbReference type="EMBL" id="KAK9041905.1"/>
    </source>
</evidence>
<protein>
    <submittedName>
        <fullName evidence="1">Uncharacterized protein</fullName>
    </submittedName>
</protein>
<name>A0ABR2TWR8_9ROSI</name>
<accession>A0ABR2TWR8</accession>
<sequence length="282" mass="33202">MFWKNWTQLPLQEPLLVTDEQNIIKADALFQTFKYMRVDLIISFKDREKNQSLFQKMSDKDAFDAVTIELAVVLEIIAAQVLLFLDQSNLRLIKHNKTSCLKLTHPLQPYFKQNKKKVDESGATVESTSHLLQENTLFKLLQKVVKTWPSETYVEIDDLKKLIFKHVKEKFNQFQERQDDANFRDLCSRRGNNILQKYKKQTHLSLEWSINVEFDQSILTWHIATELCYFSEAPLSTIKSDIRSSRKVSYSISNYTFHLLVTLLTYPYIENIDDLPGKLKRD</sequence>
<proteinExistence type="predicted"/>
<dbReference type="PANTHER" id="PTHR31325">
    <property type="entry name" value="OS01G0798800 PROTEIN-RELATED"/>
    <property type="match status" value="1"/>
</dbReference>
<keyword evidence="2" id="KW-1185">Reference proteome</keyword>
<dbReference type="Proteomes" id="UP001396334">
    <property type="component" value="Unassembled WGS sequence"/>
</dbReference>
<organism evidence="1 2">
    <name type="scientific">Hibiscus sabdariffa</name>
    <name type="common">roselle</name>
    <dbReference type="NCBI Taxonomy" id="183260"/>
    <lineage>
        <taxon>Eukaryota</taxon>
        <taxon>Viridiplantae</taxon>
        <taxon>Streptophyta</taxon>
        <taxon>Embryophyta</taxon>
        <taxon>Tracheophyta</taxon>
        <taxon>Spermatophyta</taxon>
        <taxon>Magnoliopsida</taxon>
        <taxon>eudicotyledons</taxon>
        <taxon>Gunneridae</taxon>
        <taxon>Pentapetalae</taxon>
        <taxon>rosids</taxon>
        <taxon>malvids</taxon>
        <taxon>Malvales</taxon>
        <taxon>Malvaceae</taxon>
        <taxon>Malvoideae</taxon>
        <taxon>Hibiscus</taxon>
    </lineage>
</organism>
<reference evidence="1 2" key="1">
    <citation type="journal article" date="2024" name="G3 (Bethesda)">
        <title>Genome assembly of Hibiscus sabdariffa L. provides insights into metabolisms of medicinal natural products.</title>
        <authorList>
            <person name="Kim T."/>
        </authorList>
    </citation>
    <scope>NUCLEOTIDE SEQUENCE [LARGE SCALE GENOMIC DNA]</scope>
    <source>
        <strain evidence="1">TK-2024</strain>
        <tissue evidence="1">Old leaves</tissue>
    </source>
</reference>
<dbReference type="EMBL" id="JBBPBN010000004">
    <property type="protein sequence ID" value="KAK9041905.1"/>
    <property type="molecule type" value="Genomic_DNA"/>
</dbReference>
<gene>
    <name evidence="1" type="ORF">V6N11_016993</name>
</gene>
<evidence type="ECO:0000313" key="2">
    <source>
        <dbReference type="Proteomes" id="UP001396334"/>
    </source>
</evidence>
<comment type="caution">
    <text evidence="1">The sequence shown here is derived from an EMBL/GenBank/DDBJ whole genome shotgun (WGS) entry which is preliminary data.</text>
</comment>